<proteinExistence type="predicted"/>
<dbReference type="Pfam" id="PF13692">
    <property type="entry name" value="Glyco_trans_1_4"/>
    <property type="match status" value="1"/>
</dbReference>
<evidence type="ECO:0000256" key="3">
    <source>
        <dbReference type="SAM" id="MobiDB-lite"/>
    </source>
</evidence>
<name>A0ABV7WCB8_9MICO</name>
<dbReference type="GO" id="GO:0016757">
    <property type="term" value="F:glycosyltransferase activity"/>
    <property type="evidence" value="ECO:0007669"/>
    <property type="project" value="UniProtKB-KW"/>
</dbReference>
<feature type="region of interest" description="Disordered" evidence="3">
    <location>
        <begin position="350"/>
        <end position="388"/>
    </location>
</feature>
<evidence type="ECO:0000256" key="1">
    <source>
        <dbReference type="ARBA" id="ARBA00022676"/>
    </source>
</evidence>
<evidence type="ECO:0000313" key="5">
    <source>
        <dbReference type="EMBL" id="MFC3687444.1"/>
    </source>
</evidence>
<protein>
    <submittedName>
        <fullName evidence="5">Glycosyltransferase family 4 protein</fullName>
        <ecNumber evidence="5">2.4.-.-</ecNumber>
    </submittedName>
</protein>
<dbReference type="PANTHER" id="PTHR12526:SF613">
    <property type="entry name" value="PHOSPHATIDYL-MYO-INOSITOL MANNOSYLTRANSFERASE"/>
    <property type="match status" value="1"/>
</dbReference>
<keyword evidence="1 5" id="KW-0328">Glycosyltransferase</keyword>
<sequence length="550" mass="56574">MSGPGARPLRVGLVCPYDLDVPGGVREQVLGLARACAALGEDVQVLAPRARGAPRREVVDGVRVVTAGPALGLPTNGSTARLALDPVSRRRATRWALSGLDVVHVHEPIPPGVGHSVLRRLAADRDLGLPGPAVVATVHVAMSPRPAGRSRSLRSAAGHVGGLLRGVDVLSAVSEHARRTLVDHLGRVPLVVPNAVDVAAWPVPGDRPAPPPGAGTVVVLGRAEPRKGLDVLLRAWPRVRAARPAARLLVVGPADGLRVPPGHGVHLLGAVDEDTKRRTVAAADVLVAPHRGGESFGLVLVEALAAGVPVVASDLPAFRGVLGGHGRLVPPGDPAALAAAVLAELDGDGPGWPPGCAPGGAAGDGATGGDHRAARAEQAAARRRRAEEFDTPVVAARWRELYATALRLRAGGGAPAHELDEAMRARARVGLRLADPRPDRAAGHDPDRGPDGGLDHDRGAGPDPGRDPDDPPWRARLAAAAAAAQDPADTSAQSRLTALLRGGALPGRVTAPLVEATTRVRDLRALVNDRAVRDGRTTVELDDDTAAPAR</sequence>
<evidence type="ECO:0000313" key="6">
    <source>
        <dbReference type="Proteomes" id="UP001595685"/>
    </source>
</evidence>
<comment type="caution">
    <text evidence="5">The sequence shown here is derived from an EMBL/GenBank/DDBJ whole genome shotgun (WGS) entry which is preliminary data.</text>
</comment>
<dbReference type="EC" id="2.4.-.-" evidence="5"/>
<keyword evidence="2 5" id="KW-0808">Transferase</keyword>
<dbReference type="SUPFAM" id="SSF53756">
    <property type="entry name" value="UDP-Glycosyltransferase/glycogen phosphorylase"/>
    <property type="match status" value="1"/>
</dbReference>
<evidence type="ECO:0000256" key="2">
    <source>
        <dbReference type="ARBA" id="ARBA00022679"/>
    </source>
</evidence>
<organism evidence="5 6">
    <name type="scientific">Aquipuribacter hungaricus</name>
    <dbReference type="NCBI Taxonomy" id="545624"/>
    <lineage>
        <taxon>Bacteria</taxon>
        <taxon>Bacillati</taxon>
        <taxon>Actinomycetota</taxon>
        <taxon>Actinomycetes</taxon>
        <taxon>Micrococcales</taxon>
        <taxon>Intrasporangiaceae</taxon>
        <taxon>Aquipuribacter</taxon>
    </lineage>
</organism>
<accession>A0ABV7WCB8</accession>
<gene>
    <name evidence="5" type="ORF">ACFOLH_03725</name>
</gene>
<dbReference type="InterPro" id="IPR028098">
    <property type="entry name" value="Glyco_trans_4-like_N"/>
</dbReference>
<dbReference type="PANTHER" id="PTHR12526">
    <property type="entry name" value="GLYCOSYLTRANSFERASE"/>
    <property type="match status" value="1"/>
</dbReference>
<dbReference type="Proteomes" id="UP001595685">
    <property type="component" value="Unassembled WGS sequence"/>
</dbReference>
<dbReference type="Pfam" id="PF13439">
    <property type="entry name" value="Glyco_transf_4"/>
    <property type="match status" value="1"/>
</dbReference>
<keyword evidence="6" id="KW-1185">Reference proteome</keyword>
<feature type="compositionally biased region" description="Basic and acidic residues" evidence="3">
    <location>
        <begin position="434"/>
        <end position="473"/>
    </location>
</feature>
<reference evidence="6" key="1">
    <citation type="journal article" date="2019" name="Int. J. Syst. Evol. Microbiol.">
        <title>The Global Catalogue of Microorganisms (GCM) 10K type strain sequencing project: providing services to taxonomists for standard genome sequencing and annotation.</title>
        <authorList>
            <consortium name="The Broad Institute Genomics Platform"/>
            <consortium name="The Broad Institute Genome Sequencing Center for Infectious Disease"/>
            <person name="Wu L."/>
            <person name="Ma J."/>
        </authorList>
    </citation>
    <scope>NUCLEOTIDE SEQUENCE [LARGE SCALE GENOMIC DNA]</scope>
    <source>
        <strain evidence="6">NCAIM B.02333</strain>
    </source>
</reference>
<dbReference type="EMBL" id="JBHRWW010000002">
    <property type="protein sequence ID" value="MFC3687444.1"/>
    <property type="molecule type" value="Genomic_DNA"/>
</dbReference>
<evidence type="ECO:0000259" key="4">
    <source>
        <dbReference type="Pfam" id="PF13439"/>
    </source>
</evidence>
<feature type="region of interest" description="Disordered" evidence="3">
    <location>
        <begin position="433"/>
        <end position="473"/>
    </location>
</feature>
<dbReference type="CDD" id="cd03801">
    <property type="entry name" value="GT4_PimA-like"/>
    <property type="match status" value="1"/>
</dbReference>
<feature type="compositionally biased region" description="Gly residues" evidence="3">
    <location>
        <begin position="357"/>
        <end position="368"/>
    </location>
</feature>
<feature type="domain" description="Glycosyltransferase subfamily 4-like N-terminal" evidence="4">
    <location>
        <begin position="22"/>
        <end position="199"/>
    </location>
</feature>
<dbReference type="RefSeq" id="WP_376984043.1">
    <property type="nucleotide sequence ID" value="NZ_JBHRWW010000002.1"/>
</dbReference>
<dbReference type="Gene3D" id="3.40.50.2000">
    <property type="entry name" value="Glycogen Phosphorylase B"/>
    <property type="match status" value="2"/>
</dbReference>